<name>A0A5N7CSR0_9EURO</name>
<dbReference type="GeneID" id="43668565"/>
<dbReference type="EMBL" id="ML736905">
    <property type="protein sequence ID" value="KAE8397280.1"/>
    <property type="molecule type" value="Genomic_DNA"/>
</dbReference>
<protein>
    <submittedName>
        <fullName evidence="1">Uncharacterized protein</fullName>
    </submittedName>
</protein>
<dbReference type="OrthoDB" id="5232980at2759"/>
<sequence length="193" mass="22351">MCSLEIIEKFNALLTTEEASQICNQFHSDGWQHGRQVMWSGVPRRLVQTWADKHGMQTLTTVMGPLMVHNDSHCLWSRKSKQRWSKYMKGASAMYAYHIAQNKEPVTVLSPPPPDQYNPYGGSNYQTLEEPILKGKLGPKVARIEMVHPTIPSAEEFHYQIWPNDETFSWYENFGHPHPATHWRHVVARQALR</sequence>
<keyword evidence="2" id="KW-1185">Reference proteome</keyword>
<proteinExistence type="predicted"/>
<gene>
    <name evidence="1" type="ORF">BDV37DRAFT_266085</name>
</gene>
<accession>A0A5N7CSR0</accession>
<dbReference type="AlphaFoldDB" id="A0A5N7CSR0"/>
<dbReference type="Proteomes" id="UP000325579">
    <property type="component" value="Unassembled WGS sequence"/>
</dbReference>
<evidence type="ECO:0000313" key="2">
    <source>
        <dbReference type="Proteomes" id="UP000325579"/>
    </source>
</evidence>
<evidence type="ECO:0000313" key="1">
    <source>
        <dbReference type="EMBL" id="KAE8397280.1"/>
    </source>
</evidence>
<dbReference type="RefSeq" id="XP_031934599.1">
    <property type="nucleotide sequence ID" value="XM_032083874.1"/>
</dbReference>
<organism evidence="1 2">
    <name type="scientific">Aspergillus pseudonomiae</name>
    <dbReference type="NCBI Taxonomy" id="1506151"/>
    <lineage>
        <taxon>Eukaryota</taxon>
        <taxon>Fungi</taxon>
        <taxon>Dikarya</taxon>
        <taxon>Ascomycota</taxon>
        <taxon>Pezizomycotina</taxon>
        <taxon>Eurotiomycetes</taxon>
        <taxon>Eurotiomycetidae</taxon>
        <taxon>Eurotiales</taxon>
        <taxon>Aspergillaceae</taxon>
        <taxon>Aspergillus</taxon>
        <taxon>Aspergillus subgen. Circumdati</taxon>
    </lineage>
</organism>
<reference evidence="1 2" key="1">
    <citation type="submission" date="2019-04" db="EMBL/GenBank/DDBJ databases">
        <authorList>
            <consortium name="DOE Joint Genome Institute"/>
            <person name="Mondo S."/>
            <person name="Kjaerbolling I."/>
            <person name="Vesth T."/>
            <person name="Frisvad J.C."/>
            <person name="Nybo J.L."/>
            <person name="Theobald S."/>
            <person name="Kildgaard S."/>
            <person name="Isbrandt T."/>
            <person name="Kuo A."/>
            <person name="Sato A."/>
            <person name="Lyhne E.K."/>
            <person name="Kogle M.E."/>
            <person name="Wiebenga A."/>
            <person name="Kun R.S."/>
            <person name="Lubbers R.J."/>
            <person name="Makela M.R."/>
            <person name="Barry K."/>
            <person name="Chovatia M."/>
            <person name="Clum A."/>
            <person name="Daum C."/>
            <person name="Haridas S."/>
            <person name="He G."/>
            <person name="LaButti K."/>
            <person name="Lipzen A."/>
            <person name="Riley R."/>
            <person name="Salamov A."/>
            <person name="Simmons B.A."/>
            <person name="Magnuson J.K."/>
            <person name="Henrissat B."/>
            <person name="Mortensen U.H."/>
            <person name="Larsen T.O."/>
            <person name="Devries R.P."/>
            <person name="Grigoriev I.V."/>
            <person name="Machida M."/>
            <person name="Baker S.E."/>
            <person name="Andersen M.R."/>
            <person name="Cantor M.N."/>
            <person name="Hua S.X."/>
        </authorList>
    </citation>
    <scope>NUCLEOTIDE SEQUENCE [LARGE SCALE GENOMIC DNA]</scope>
    <source>
        <strain evidence="1 2">CBS 119388</strain>
    </source>
</reference>